<name>A0A9Q1B4A3_9SAUR</name>
<dbReference type="Proteomes" id="UP001142489">
    <property type="component" value="Unassembled WGS sequence"/>
</dbReference>
<keyword evidence="2" id="KW-1133">Transmembrane helix</keyword>
<dbReference type="PANTHER" id="PTHR10058:SF0">
    <property type="entry name" value="MACROPHAGE COLONY-STIMULATING FACTOR 1"/>
    <property type="match status" value="1"/>
</dbReference>
<dbReference type="EMBL" id="JAPFRF010000005">
    <property type="protein sequence ID" value="KAJ7332878.1"/>
    <property type="molecule type" value="Genomic_DNA"/>
</dbReference>
<dbReference type="AlphaFoldDB" id="A0A9Q1B4A3"/>
<dbReference type="SUPFAM" id="SSF47266">
    <property type="entry name" value="4-helical cytokines"/>
    <property type="match status" value="1"/>
</dbReference>
<feature type="compositionally biased region" description="Polar residues" evidence="1">
    <location>
        <begin position="406"/>
        <end position="416"/>
    </location>
</feature>
<comment type="caution">
    <text evidence="4">The sequence shown here is derived from an EMBL/GenBank/DDBJ whole genome shotgun (WGS) entry which is preliminary data.</text>
</comment>
<dbReference type="GO" id="GO:0005615">
    <property type="term" value="C:extracellular space"/>
    <property type="evidence" value="ECO:0007669"/>
    <property type="project" value="TreeGrafter"/>
</dbReference>
<protein>
    <recommendedName>
        <fullName evidence="6">Macrophage colony-stimulating factor 1</fullName>
    </recommendedName>
</protein>
<feature type="region of interest" description="Disordered" evidence="1">
    <location>
        <begin position="565"/>
        <end position="587"/>
    </location>
</feature>
<feature type="compositionally biased region" description="Basic and acidic residues" evidence="1">
    <location>
        <begin position="482"/>
        <end position="500"/>
    </location>
</feature>
<sequence>MTSLLPLALLILAACKDAWMHETEQSREACKRLITNSHLRDLTDLIDSQMKTSCKQSFCYVDRNKMGNAKCFLIAAYSPLLTILHKIEFKNNTPNSKKLEAIGILHGELGHCLGDFEENHCTKRFNLTAEEMLKLVYDYYSEAKSFLSKGDFSQDCSSIFQNCSGCQEEERTGSTGVATDQDSPCLAKSPNSEGGSASLLPGSEPSSSIADQLDSKKAADGTHQLCKLPDTMQTQGVAEHTTRPRVPRSTQMGSQATESMDFRTGTDMVMSLPAEEQPLAAVSEEPYPQPMNTLSLLDPAITLEQLSHQLRSIYPSVSSQHHIESPLLGSGAGSGQPWPNELPSKSSRLSGLAKSPLSKQWLQRGEIAKAVTGLVTDWDTVGTSSIPSLTLASSAGLKLVDGSRVPSGSRSITHSPHSPGDSAALNHVLDSEDPMSATRQSSRSVAATGSPSSPRQISPESGSWGEVGSRGRAPGGQQSTQVRERRAERNQGLARDREPETSMLGPGFDLSFIPPNTDRHSKKPESSDTRGMAVIYVVVPSVLGILLAVGGLLFYLHKSRFAAQRQLQRNEKNRERTEEGRPLNKGKEHVELQILEEL</sequence>
<keyword evidence="2" id="KW-0812">Transmembrane</keyword>
<evidence type="ECO:0000256" key="2">
    <source>
        <dbReference type="SAM" id="Phobius"/>
    </source>
</evidence>
<evidence type="ECO:0000313" key="4">
    <source>
        <dbReference type="EMBL" id="KAJ7332878.1"/>
    </source>
</evidence>
<dbReference type="InterPro" id="IPR009079">
    <property type="entry name" value="4_helix_cytokine-like_core"/>
</dbReference>
<feature type="transmembrane region" description="Helical" evidence="2">
    <location>
        <begin position="533"/>
        <end position="556"/>
    </location>
</feature>
<dbReference type="GO" id="GO:0030316">
    <property type="term" value="P:osteoclast differentiation"/>
    <property type="evidence" value="ECO:0007669"/>
    <property type="project" value="TreeGrafter"/>
</dbReference>
<keyword evidence="2" id="KW-0472">Membrane</keyword>
<feature type="signal peptide" evidence="3">
    <location>
        <begin position="1"/>
        <end position="20"/>
    </location>
</feature>
<feature type="region of interest" description="Disordered" evidence="1">
    <location>
        <begin position="174"/>
        <end position="255"/>
    </location>
</feature>
<dbReference type="PANTHER" id="PTHR10058">
    <property type="entry name" value="MACROPHAGE COLONY STIMULATING FACTOR"/>
    <property type="match status" value="1"/>
</dbReference>
<keyword evidence="5" id="KW-1185">Reference proteome</keyword>
<feature type="chain" id="PRO_5040286532" description="Macrophage colony-stimulating factor 1" evidence="3">
    <location>
        <begin position="21"/>
        <end position="598"/>
    </location>
</feature>
<keyword evidence="3" id="KW-0732">Signal</keyword>
<reference evidence="4" key="1">
    <citation type="journal article" date="2023" name="DNA Res.">
        <title>Chromosome-level genome assembly of Phrynocephalus forsythii using third-generation DNA sequencing and Hi-C analysis.</title>
        <authorList>
            <person name="Qi Y."/>
            <person name="Zhao W."/>
            <person name="Zhao Y."/>
            <person name="Niu C."/>
            <person name="Cao S."/>
            <person name="Zhang Y."/>
        </authorList>
    </citation>
    <scope>NUCLEOTIDE SEQUENCE</scope>
    <source>
        <tissue evidence="4">Muscle</tissue>
    </source>
</reference>
<feature type="compositionally biased region" description="Basic and acidic residues" evidence="1">
    <location>
        <begin position="568"/>
        <end position="587"/>
    </location>
</feature>
<dbReference type="Gene3D" id="1.20.1250.10">
    <property type="match status" value="1"/>
</dbReference>
<evidence type="ECO:0000256" key="3">
    <source>
        <dbReference type="SAM" id="SignalP"/>
    </source>
</evidence>
<dbReference type="Pfam" id="PF05337">
    <property type="entry name" value="CSF-1"/>
    <property type="match status" value="1"/>
</dbReference>
<feature type="region of interest" description="Disordered" evidence="1">
    <location>
        <begin position="402"/>
        <end position="528"/>
    </location>
</feature>
<feature type="compositionally biased region" description="Polar residues" evidence="1">
    <location>
        <begin position="437"/>
        <end position="461"/>
    </location>
</feature>
<dbReference type="OrthoDB" id="8702024at2759"/>
<dbReference type="GO" id="GO:0045651">
    <property type="term" value="P:positive regulation of macrophage differentiation"/>
    <property type="evidence" value="ECO:0007669"/>
    <property type="project" value="TreeGrafter"/>
</dbReference>
<evidence type="ECO:0008006" key="6">
    <source>
        <dbReference type="Google" id="ProtNLM"/>
    </source>
</evidence>
<evidence type="ECO:0000313" key="5">
    <source>
        <dbReference type="Proteomes" id="UP001142489"/>
    </source>
</evidence>
<evidence type="ECO:0000256" key="1">
    <source>
        <dbReference type="SAM" id="MobiDB-lite"/>
    </source>
</evidence>
<organism evidence="4 5">
    <name type="scientific">Phrynocephalus forsythii</name>
    <dbReference type="NCBI Taxonomy" id="171643"/>
    <lineage>
        <taxon>Eukaryota</taxon>
        <taxon>Metazoa</taxon>
        <taxon>Chordata</taxon>
        <taxon>Craniata</taxon>
        <taxon>Vertebrata</taxon>
        <taxon>Euteleostomi</taxon>
        <taxon>Lepidosauria</taxon>
        <taxon>Squamata</taxon>
        <taxon>Bifurcata</taxon>
        <taxon>Unidentata</taxon>
        <taxon>Episquamata</taxon>
        <taxon>Toxicofera</taxon>
        <taxon>Iguania</taxon>
        <taxon>Acrodonta</taxon>
        <taxon>Agamidae</taxon>
        <taxon>Agaminae</taxon>
        <taxon>Phrynocephalus</taxon>
    </lineage>
</organism>
<proteinExistence type="predicted"/>
<feature type="compositionally biased region" description="Basic and acidic residues" evidence="1">
    <location>
        <begin position="517"/>
        <end position="528"/>
    </location>
</feature>
<dbReference type="GO" id="GO:0016020">
    <property type="term" value="C:membrane"/>
    <property type="evidence" value="ECO:0007669"/>
    <property type="project" value="InterPro"/>
</dbReference>
<feature type="region of interest" description="Disordered" evidence="1">
    <location>
        <begin position="323"/>
        <end position="351"/>
    </location>
</feature>
<dbReference type="GO" id="GO:0005125">
    <property type="term" value="F:cytokine activity"/>
    <property type="evidence" value="ECO:0007669"/>
    <property type="project" value="InterPro"/>
</dbReference>
<gene>
    <name evidence="4" type="ORF">JRQ81_015058</name>
</gene>
<accession>A0A9Q1B4A3</accession>
<dbReference type="GO" id="GO:0008083">
    <property type="term" value="F:growth factor activity"/>
    <property type="evidence" value="ECO:0007669"/>
    <property type="project" value="InterPro"/>
</dbReference>
<dbReference type="InterPro" id="IPR008001">
    <property type="entry name" value="MCSF-1"/>
</dbReference>